<dbReference type="Gene3D" id="3.90.640.20">
    <property type="entry name" value="Heat-shock cognate protein, ATPase"/>
    <property type="match status" value="1"/>
</dbReference>
<name>A0A1G5S5N5_PSEXY</name>
<dbReference type="Proteomes" id="UP000199428">
    <property type="component" value="Unassembled WGS sequence"/>
</dbReference>
<gene>
    <name evidence="2" type="ORF">SAMN02910350_02915</name>
</gene>
<sequence>MRKINALLAIACIALAITGCKNTVFNPVPEEEPVNPVGQETEEAPQNAVGGRPEIFCSKEYLFEEAYADGVYTDPYLTGHYDKYVLSPEAKDAYPALAEAFEASMSDRVMKYQELHDEYLDVSKQQRESGEVNTFILESDLFMRRADEKVISFVDQCSEYAAGAHGYTGYNSYNFDVQTGKKISLEDVLTNKEAFQKELFKILTDKYGASEFNYDLDNILSRMNLDEYKWAFDSNGITFYFANDIAAYASGVLTVSMPYDSTLFKQDYVPDSKVGYISEIPLYFPDSYHMDIVDGQEDDITITPNYDPENPDMYYIQSLTINKDGETFTTDDLYVWDVDAFIIHTPDGKENLMIMTTGDSDYNCSYVYSLDGKIQQVSNDYFDQGETGTTDDYYEIVPCDPANVAFASRFDMLCTFDGTRYYSFESDGTFTPLDKYYKAMISKQCDLISKVELTVPVVDEAGEETGETVTLPAGEAYSIIRTNGTDEVDCTIKDGRIIRFHLEDPLGGKW</sequence>
<dbReference type="InterPro" id="IPR037126">
    <property type="entry name" value="PdaC/RsiV-like_sf"/>
</dbReference>
<dbReference type="EMBL" id="FMWK01000025">
    <property type="protein sequence ID" value="SCZ81645.1"/>
    <property type="molecule type" value="Genomic_DNA"/>
</dbReference>
<evidence type="ECO:0000313" key="3">
    <source>
        <dbReference type="Proteomes" id="UP000199428"/>
    </source>
</evidence>
<proteinExistence type="predicted"/>
<feature type="signal peptide" evidence="1">
    <location>
        <begin position="1"/>
        <end position="16"/>
    </location>
</feature>
<organism evidence="2 3">
    <name type="scientific">Pseudobutyrivibrio xylanivorans</name>
    <dbReference type="NCBI Taxonomy" id="185007"/>
    <lineage>
        <taxon>Bacteria</taxon>
        <taxon>Bacillati</taxon>
        <taxon>Bacillota</taxon>
        <taxon>Clostridia</taxon>
        <taxon>Lachnospirales</taxon>
        <taxon>Lachnospiraceae</taxon>
        <taxon>Pseudobutyrivibrio</taxon>
    </lineage>
</organism>
<dbReference type="Gene3D" id="3.30.565.40">
    <property type="entry name" value="Fervidobacterium nodosum Rt17-B1 like"/>
    <property type="match status" value="1"/>
</dbReference>
<dbReference type="PROSITE" id="PS51257">
    <property type="entry name" value="PROKAR_LIPOPROTEIN"/>
    <property type="match status" value="1"/>
</dbReference>
<dbReference type="RefSeq" id="WP_090164375.1">
    <property type="nucleotide sequence ID" value="NZ_FMWK01000025.1"/>
</dbReference>
<evidence type="ECO:0008006" key="4">
    <source>
        <dbReference type="Google" id="ProtNLM"/>
    </source>
</evidence>
<evidence type="ECO:0000313" key="2">
    <source>
        <dbReference type="EMBL" id="SCZ81645.1"/>
    </source>
</evidence>
<feature type="chain" id="PRO_5039715295" description="DUF3298 domain-containing protein" evidence="1">
    <location>
        <begin position="17"/>
        <end position="510"/>
    </location>
</feature>
<reference evidence="2 3" key="1">
    <citation type="submission" date="2016-10" db="EMBL/GenBank/DDBJ databases">
        <authorList>
            <person name="de Groot N.N."/>
        </authorList>
    </citation>
    <scope>NUCLEOTIDE SEQUENCE [LARGE SCALE GENOMIC DNA]</scope>
    <source>
        <strain evidence="2 3">DSM 10317</strain>
    </source>
</reference>
<keyword evidence="1" id="KW-0732">Signal</keyword>
<protein>
    <recommendedName>
        <fullName evidence="4">DUF3298 domain-containing protein</fullName>
    </recommendedName>
</protein>
<accession>A0A1G5S5N5</accession>
<evidence type="ECO:0000256" key="1">
    <source>
        <dbReference type="SAM" id="SignalP"/>
    </source>
</evidence>
<dbReference type="AlphaFoldDB" id="A0A1G5S5N5"/>